<keyword evidence="2" id="KW-1185">Reference proteome</keyword>
<name>A0AA38M7P3_9CUCU</name>
<reference evidence="1" key="1">
    <citation type="journal article" date="2023" name="G3 (Bethesda)">
        <title>Whole genome assemblies of Zophobas morio and Tenebrio molitor.</title>
        <authorList>
            <person name="Kaur S."/>
            <person name="Stinson S.A."/>
            <person name="diCenzo G.C."/>
        </authorList>
    </citation>
    <scope>NUCLEOTIDE SEQUENCE</scope>
    <source>
        <strain evidence="1">QUZm001</strain>
    </source>
</reference>
<accession>A0AA38M7P3</accession>
<protein>
    <submittedName>
        <fullName evidence="1">Uncharacterized protein</fullName>
    </submittedName>
</protein>
<gene>
    <name evidence="1" type="ORF">Zmor_023749</name>
</gene>
<evidence type="ECO:0000313" key="2">
    <source>
        <dbReference type="Proteomes" id="UP001168821"/>
    </source>
</evidence>
<evidence type="ECO:0000313" key="1">
    <source>
        <dbReference type="EMBL" id="KAJ3646149.1"/>
    </source>
</evidence>
<dbReference type="Proteomes" id="UP001168821">
    <property type="component" value="Unassembled WGS sequence"/>
</dbReference>
<sequence length="173" mass="20208">MATNPDKNEAIDPEIGPLDNVKIIEPKNKCVEPKKGKYPGFRRNIYDYFTKFSSNTGIHGFKYMGEQERSFAEKSQWCLSQQLPFASETKTRQRMYNFTNYYHKVRDDMIIKERNISAASSLTDEEIQKFSDISLICDNHLYSEGNKTTGFETIEYLISIAFKDIIILRQRFS</sequence>
<organism evidence="1 2">
    <name type="scientific">Zophobas morio</name>
    <dbReference type="NCBI Taxonomy" id="2755281"/>
    <lineage>
        <taxon>Eukaryota</taxon>
        <taxon>Metazoa</taxon>
        <taxon>Ecdysozoa</taxon>
        <taxon>Arthropoda</taxon>
        <taxon>Hexapoda</taxon>
        <taxon>Insecta</taxon>
        <taxon>Pterygota</taxon>
        <taxon>Neoptera</taxon>
        <taxon>Endopterygota</taxon>
        <taxon>Coleoptera</taxon>
        <taxon>Polyphaga</taxon>
        <taxon>Cucujiformia</taxon>
        <taxon>Tenebrionidae</taxon>
        <taxon>Zophobas</taxon>
    </lineage>
</organism>
<dbReference type="EMBL" id="JALNTZ010000007">
    <property type="protein sequence ID" value="KAJ3646149.1"/>
    <property type="molecule type" value="Genomic_DNA"/>
</dbReference>
<comment type="caution">
    <text evidence="1">The sequence shown here is derived from an EMBL/GenBank/DDBJ whole genome shotgun (WGS) entry which is preliminary data.</text>
</comment>
<dbReference type="AlphaFoldDB" id="A0AA38M7P3"/>
<proteinExistence type="predicted"/>